<reference evidence="4" key="1">
    <citation type="submission" date="2017-02" db="UniProtKB">
        <authorList>
            <consortium name="WormBaseParasite"/>
        </authorList>
    </citation>
    <scope>IDENTIFICATION</scope>
</reference>
<keyword evidence="1" id="KW-0175">Coiled coil</keyword>
<dbReference type="WBParaSite" id="TCLT_0000297401-mRNA-1">
    <property type="protein sequence ID" value="TCLT_0000297401-mRNA-1"/>
    <property type="gene ID" value="TCLT_0000297401"/>
</dbReference>
<dbReference type="EMBL" id="UYYF01000850">
    <property type="protein sequence ID" value="VDM99209.1"/>
    <property type="molecule type" value="Genomic_DNA"/>
</dbReference>
<proteinExistence type="predicted"/>
<evidence type="ECO:0000256" key="1">
    <source>
        <dbReference type="SAM" id="Coils"/>
    </source>
</evidence>
<sequence length="248" mass="29170">MSYSPPEKRRCVFNHKKNTDDTDDALLLSQVMDNEDWIYPTQLDRASVSLLKENKRSREPVNTLSLHDDVYEITDEVNRLRNQLGDSLDENQMLTYKIRNLSRENAVLQENLIRIHQTFEKKILEQRSDFEKAERSMRNIIVHQEQDLKTKDFRDRLNQLSLAESCSSEINKSNVGESQCSPSIRLKKVTLPNFQRHQHFPRNWFSNAPALRKIFDHRKSISDTFQVIDSQEKCELLLFFGKLSSIIS</sequence>
<evidence type="ECO:0000313" key="3">
    <source>
        <dbReference type="Proteomes" id="UP000276776"/>
    </source>
</evidence>
<evidence type="ECO:0000313" key="2">
    <source>
        <dbReference type="EMBL" id="VDM99209.1"/>
    </source>
</evidence>
<protein>
    <submittedName>
        <fullName evidence="4">HAP1 N-terminal domain-containing protein</fullName>
    </submittedName>
</protein>
<dbReference type="Proteomes" id="UP000276776">
    <property type="component" value="Unassembled WGS sequence"/>
</dbReference>
<keyword evidence="3" id="KW-1185">Reference proteome</keyword>
<gene>
    <name evidence="2" type="ORF">TCLT_LOCUS2975</name>
</gene>
<organism evidence="4">
    <name type="scientific">Thelazia callipaeda</name>
    <name type="common">Oriental eyeworm</name>
    <name type="synonym">Parasitic nematode</name>
    <dbReference type="NCBI Taxonomy" id="103827"/>
    <lineage>
        <taxon>Eukaryota</taxon>
        <taxon>Metazoa</taxon>
        <taxon>Ecdysozoa</taxon>
        <taxon>Nematoda</taxon>
        <taxon>Chromadorea</taxon>
        <taxon>Rhabditida</taxon>
        <taxon>Spirurina</taxon>
        <taxon>Spiruromorpha</taxon>
        <taxon>Thelazioidea</taxon>
        <taxon>Thelaziidae</taxon>
        <taxon>Thelazia</taxon>
    </lineage>
</organism>
<feature type="coiled-coil region" evidence="1">
    <location>
        <begin position="91"/>
        <end position="118"/>
    </location>
</feature>
<name>A0A0N5CRX4_THECL</name>
<accession>A0A0N5CRX4</accession>
<evidence type="ECO:0000313" key="4">
    <source>
        <dbReference type="WBParaSite" id="TCLT_0000297401-mRNA-1"/>
    </source>
</evidence>
<reference evidence="2 3" key="2">
    <citation type="submission" date="2018-11" db="EMBL/GenBank/DDBJ databases">
        <authorList>
            <consortium name="Pathogen Informatics"/>
        </authorList>
    </citation>
    <scope>NUCLEOTIDE SEQUENCE [LARGE SCALE GENOMIC DNA]</scope>
</reference>
<dbReference type="OrthoDB" id="5799947at2759"/>
<dbReference type="AlphaFoldDB" id="A0A0N5CRX4"/>